<dbReference type="SUPFAM" id="SSF53474">
    <property type="entry name" value="alpha/beta-Hydrolases"/>
    <property type="match status" value="1"/>
</dbReference>
<dbReference type="STRING" id="441103.TRN7648_00608"/>
<organism evidence="2 3">
    <name type="scientific">Tropicibacter naphthalenivorans</name>
    <dbReference type="NCBI Taxonomy" id="441103"/>
    <lineage>
        <taxon>Bacteria</taxon>
        <taxon>Pseudomonadati</taxon>
        <taxon>Pseudomonadota</taxon>
        <taxon>Alphaproteobacteria</taxon>
        <taxon>Rhodobacterales</taxon>
        <taxon>Roseobacteraceae</taxon>
        <taxon>Tropicibacter</taxon>
    </lineage>
</organism>
<dbReference type="NCBIfam" id="TIGR01849">
    <property type="entry name" value="PHB_depoly_PhaZ"/>
    <property type="match status" value="1"/>
</dbReference>
<proteinExistence type="predicted"/>
<dbReference type="Pfam" id="PF06850">
    <property type="entry name" value="PHB_depo_C"/>
    <property type="match status" value="1"/>
</dbReference>
<dbReference type="PANTHER" id="PTHR36837:SF4">
    <property type="entry name" value="BLR0908 PROTEIN"/>
    <property type="match status" value="1"/>
</dbReference>
<dbReference type="InterPro" id="IPR010915">
    <property type="entry name" value="PHB_depoly_PhaZ"/>
</dbReference>
<gene>
    <name evidence="2" type="ORF">TRN7648_00608</name>
</gene>
<keyword evidence="3" id="KW-1185">Reference proteome</keyword>
<dbReference type="Proteomes" id="UP000054935">
    <property type="component" value="Unassembled WGS sequence"/>
</dbReference>
<dbReference type="InterPro" id="IPR051321">
    <property type="entry name" value="PHA/PHB_synthase"/>
</dbReference>
<dbReference type="PIRSF" id="PIRSF020818">
    <property type="entry name" value="PHB_depoly_PhaZ"/>
    <property type="match status" value="1"/>
</dbReference>
<dbReference type="RefSeq" id="WP_058246133.1">
    <property type="nucleotide sequence ID" value="NZ_CYSE01000001.1"/>
</dbReference>
<reference evidence="2 3" key="1">
    <citation type="submission" date="2015-09" db="EMBL/GenBank/DDBJ databases">
        <authorList>
            <consortium name="Swine Surveillance"/>
        </authorList>
    </citation>
    <scope>NUCLEOTIDE SEQUENCE [LARGE SCALE GENOMIC DNA]</scope>
    <source>
        <strain evidence="2 3">CECT 7648</strain>
    </source>
</reference>
<dbReference type="Gene3D" id="3.40.50.1820">
    <property type="entry name" value="alpha/beta hydrolase"/>
    <property type="match status" value="1"/>
</dbReference>
<sequence>MRYMATYDLMETMRNTNQWLGATARTMASYPAFSMMPNPALEWMAAWGEVTERTFERMVVKPDWGIRTFTCEDGKDHLVEVKTVVEKDFGDLIHFDVAGREEQPRKILLVAPMSGHYATLLRSTVKSLIVNCEVYITDWHNARDIPVSAGKFDIEDYTLYLMDFMRHLGPDTHVIAVCQPAPLTLAATAYLAELDPDAQPRTLTLIGGPINPDAVPTDVTDFGARVTMGQLEETMIQRVGFKYKGVGRMVYPGLLQLSSFMSMNADRHGKAFRDQIMRVCRGEASDHDAHNRFYDEYLAVMDMPAEFYLSTVERIFKNCEIAKNEFIVDGHKVDMGKITNVAVKTVEGAKDDITAPGQCIAALGLCTGLPDSKKASHVEPGAGHYGIFAGKSWRDNIRPLVLDFIDSNSGDKKPAKPKAANVA</sequence>
<dbReference type="PANTHER" id="PTHR36837">
    <property type="entry name" value="POLY(3-HYDROXYALKANOATE) POLYMERASE SUBUNIT PHAC"/>
    <property type="match status" value="1"/>
</dbReference>
<protein>
    <submittedName>
        <fullName evidence="2">Polyhydroxyalkanoate depolymerase, intracellular</fullName>
    </submittedName>
</protein>
<dbReference type="InterPro" id="IPR029058">
    <property type="entry name" value="AB_hydrolase_fold"/>
</dbReference>
<dbReference type="EMBL" id="CYSE01000001">
    <property type="protein sequence ID" value="CUH75765.1"/>
    <property type="molecule type" value="Genomic_DNA"/>
</dbReference>
<name>A0A0P1G258_9RHOB</name>
<dbReference type="AlphaFoldDB" id="A0A0P1G258"/>
<dbReference type="OrthoDB" id="9774318at2"/>
<feature type="domain" description="PHB de-polymerase C-terminal" evidence="1">
    <location>
        <begin position="207"/>
        <end position="408"/>
    </location>
</feature>
<accession>A0A0P1G258</accession>
<evidence type="ECO:0000313" key="2">
    <source>
        <dbReference type="EMBL" id="CUH75765.1"/>
    </source>
</evidence>
<dbReference type="InterPro" id="IPR009656">
    <property type="entry name" value="PHB_depo_C"/>
</dbReference>
<evidence type="ECO:0000259" key="1">
    <source>
        <dbReference type="Pfam" id="PF06850"/>
    </source>
</evidence>
<evidence type="ECO:0000313" key="3">
    <source>
        <dbReference type="Proteomes" id="UP000054935"/>
    </source>
</evidence>